<feature type="repeat" description="TPR" evidence="1">
    <location>
        <begin position="200"/>
        <end position="233"/>
    </location>
</feature>
<dbReference type="SUPFAM" id="SSF48452">
    <property type="entry name" value="TPR-like"/>
    <property type="match status" value="1"/>
</dbReference>
<dbReference type="InterPro" id="IPR011990">
    <property type="entry name" value="TPR-like_helical_dom_sf"/>
</dbReference>
<dbReference type="GO" id="GO:0006886">
    <property type="term" value="P:intracellular protein transport"/>
    <property type="evidence" value="ECO:0007669"/>
    <property type="project" value="InterPro"/>
</dbReference>
<dbReference type="GO" id="GO:0043161">
    <property type="term" value="P:proteasome-mediated ubiquitin-dependent protein catabolic process"/>
    <property type="evidence" value="ECO:0007669"/>
    <property type="project" value="TreeGrafter"/>
</dbReference>
<evidence type="ECO:0000313" key="3">
    <source>
        <dbReference type="Proteomes" id="UP001458880"/>
    </source>
</evidence>
<dbReference type="EMBL" id="JASPKY010000100">
    <property type="protein sequence ID" value="KAK9737427.1"/>
    <property type="molecule type" value="Genomic_DNA"/>
</dbReference>
<dbReference type="PANTHER" id="PTHR46575">
    <property type="entry name" value="AMYLOID PROTEIN-BINDING PROTEIN 2"/>
    <property type="match status" value="1"/>
</dbReference>
<reference evidence="2 3" key="1">
    <citation type="journal article" date="2024" name="BMC Genomics">
        <title>De novo assembly and annotation of Popillia japonica's genome with initial clues to its potential as an invasive pest.</title>
        <authorList>
            <person name="Cucini C."/>
            <person name="Boschi S."/>
            <person name="Funari R."/>
            <person name="Cardaioli E."/>
            <person name="Iannotti N."/>
            <person name="Marturano G."/>
            <person name="Paoli F."/>
            <person name="Bruttini M."/>
            <person name="Carapelli A."/>
            <person name="Frati F."/>
            <person name="Nardi F."/>
        </authorList>
    </citation>
    <scope>NUCLEOTIDE SEQUENCE [LARGE SCALE GENOMIC DNA]</scope>
    <source>
        <strain evidence="2">DMR45628</strain>
    </source>
</reference>
<dbReference type="InterPro" id="IPR019734">
    <property type="entry name" value="TPR_rpt"/>
</dbReference>
<dbReference type="GO" id="GO:0031462">
    <property type="term" value="C:Cul2-RING ubiquitin ligase complex"/>
    <property type="evidence" value="ECO:0007669"/>
    <property type="project" value="TreeGrafter"/>
</dbReference>
<feature type="repeat" description="TPR" evidence="1">
    <location>
        <begin position="539"/>
        <end position="572"/>
    </location>
</feature>
<dbReference type="GO" id="GO:1990756">
    <property type="term" value="F:ubiquitin-like ligase-substrate adaptor activity"/>
    <property type="evidence" value="ECO:0007669"/>
    <property type="project" value="TreeGrafter"/>
</dbReference>
<dbReference type="Proteomes" id="UP001458880">
    <property type="component" value="Unassembled WGS sequence"/>
</dbReference>
<dbReference type="InterPro" id="IPR042476">
    <property type="entry name" value="APPBP2"/>
</dbReference>
<dbReference type="Pfam" id="PF13374">
    <property type="entry name" value="TPR_10"/>
    <property type="match status" value="1"/>
</dbReference>
<evidence type="ECO:0000313" key="2">
    <source>
        <dbReference type="EMBL" id="KAK9737427.1"/>
    </source>
</evidence>
<comment type="caution">
    <text evidence="2">The sequence shown here is derived from an EMBL/GenBank/DDBJ whole genome shotgun (WGS) entry which is preliminary data.</text>
</comment>
<name>A0AAW1LQF0_POPJA</name>
<dbReference type="Pfam" id="PF13424">
    <property type="entry name" value="TPR_12"/>
    <property type="match status" value="1"/>
</dbReference>
<evidence type="ECO:0000256" key="1">
    <source>
        <dbReference type="PROSITE-ProRule" id="PRU00339"/>
    </source>
</evidence>
<evidence type="ECO:0008006" key="4">
    <source>
        <dbReference type="Google" id="ProtNLM"/>
    </source>
</evidence>
<dbReference type="PANTHER" id="PTHR46575:SF1">
    <property type="entry name" value="AMYLOID PROTEIN-BINDING PROTEIN 2"/>
    <property type="match status" value="1"/>
</dbReference>
<dbReference type="PROSITE" id="PS50005">
    <property type="entry name" value="TPR"/>
    <property type="match status" value="2"/>
</dbReference>
<keyword evidence="3" id="KW-1185">Reference proteome</keyword>
<dbReference type="Gene3D" id="1.25.40.10">
    <property type="entry name" value="Tetratricopeptide repeat domain"/>
    <property type="match status" value="3"/>
</dbReference>
<protein>
    <recommendedName>
        <fullName evidence="4">Amyloid protein-binding protein 2</fullName>
    </recommendedName>
</protein>
<proteinExistence type="predicted"/>
<organism evidence="2 3">
    <name type="scientific">Popillia japonica</name>
    <name type="common">Japanese beetle</name>
    <dbReference type="NCBI Taxonomy" id="7064"/>
    <lineage>
        <taxon>Eukaryota</taxon>
        <taxon>Metazoa</taxon>
        <taxon>Ecdysozoa</taxon>
        <taxon>Arthropoda</taxon>
        <taxon>Hexapoda</taxon>
        <taxon>Insecta</taxon>
        <taxon>Pterygota</taxon>
        <taxon>Neoptera</taxon>
        <taxon>Endopterygota</taxon>
        <taxon>Coleoptera</taxon>
        <taxon>Polyphaga</taxon>
        <taxon>Scarabaeiformia</taxon>
        <taxon>Scarabaeidae</taxon>
        <taxon>Rutelinae</taxon>
        <taxon>Popillia</taxon>
    </lineage>
</organism>
<accession>A0AAW1LQF0</accession>
<dbReference type="AlphaFoldDB" id="A0AAW1LQF0"/>
<sequence length="683" mass="79804">MSSDQFPSLYCLCLKIAVVDCANSCKFCKKEFRLLPDNVLFDFYNKMCLEKRLCLLGLEFSNLDVFKRMLRIKHKRRELLKMFQILTVHCSNVTELVSNYLKYINFDEPSVEMIDFGLRLGGFFKEGGWYLSSIQILKAVEDLCKKMECSVPLLLKLLDCYYKRIYVECYYCITNAEETMNSMLLVLKQLEQQNAVPNLSGVYANFATMYFLKSEYEQAYNWSQKALRLLNEDLPKRIIIDVLSQASKSCVVKRHFAQAELLIKQAMSLASQAYVIDKHPRYSDTLMDYGFFLLNSDFIQESVKVYERALSIRKEVFEKYNILVAIGHEDLAYAQYVNEYSSGQFYSPRIIIDVLSQASKSCVVKRHFAQAELLIKQAMSLASQAYVIDKHPRYSDTLMDYGFFLLNSDFIQESVKVYERALSIRKEVFEKYNILVAIGHEDLAYAQYVNEYSSGQFYSPRENAERAMRIMEKLLPRDHLLLASAKRVKALILEEIALDMREASSHQAQTDYLKESESLHQAALEISRRSFGERNVQTAKHYGNLGRLYQTMTQYKEAEQMHLKAISIKEELLGPNDYEVGLSVGHLASLYNYHMKRYHDAEKLYLRSIDISLRLFGDAYSGLEYDYRGIIHVYTELDDFDNMAIYSIKMREWRERRETQKTFKYPDKPENLTIVISKFFDLC</sequence>
<gene>
    <name evidence="2" type="ORF">QE152_g10727</name>
</gene>
<dbReference type="SMART" id="SM00028">
    <property type="entry name" value="TPR"/>
    <property type="match status" value="2"/>
</dbReference>
<keyword evidence="1" id="KW-0802">TPR repeat</keyword>